<dbReference type="AlphaFoldDB" id="A0A398BVD5"/>
<evidence type="ECO:0000313" key="1">
    <source>
        <dbReference type="EMBL" id="RID91840.1"/>
    </source>
</evidence>
<dbReference type="Proteomes" id="UP000266649">
    <property type="component" value="Unassembled WGS sequence"/>
</dbReference>
<keyword evidence="2" id="KW-1185">Reference proteome</keyword>
<dbReference type="EMBL" id="QXXQ01000005">
    <property type="protein sequence ID" value="RID91840.1"/>
    <property type="molecule type" value="Genomic_DNA"/>
</dbReference>
<dbReference type="GO" id="GO:0003677">
    <property type="term" value="F:DNA binding"/>
    <property type="evidence" value="ECO:0007669"/>
    <property type="project" value="InterPro"/>
</dbReference>
<dbReference type="RefSeq" id="WP_119134901.1">
    <property type="nucleotide sequence ID" value="NZ_QXXQ01000005.1"/>
</dbReference>
<dbReference type="OrthoDB" id="9931743at2"/>
<reference evidence="1 2" key="1">
    <citation type="submission" date="2018-09" db="EMBL/GenBank/DDBJ databases">
        <title>Gemmobacter lutimaris sp. nov., a marine bacterium isolated from tidal flat.</title>
        <authorList>
            <person name="Lee D.W."/>
            <person name="Yoo Y."/>
            <person name="Kim J.-J."/>
            <person name="Kim B.S."/>
        </authorList>
    </citation>
    <scope>NUCLEOTIDE SEQUENCE [LARGE SCALE GENOMIC DNA]</scope>
    <source>
        <strain evidence="1 2">YJ-T1-11</strain>
    </source>
</reference>
<gene>
    <name evidence="1" type="ORF">D2N39_11420</name>
</gene>
<evidence type="ECO:0000313" key="2">
    <source>
        <dbReference type="Proteomes" id="UP000266649"/>
    </source>
</evidence>
<sequence>MAQSDEDLLGIAGGKYPAQRKATRNSGDLGQLHALLRRGLPDFTHDGIFEAKRFARTIGVSYQAIYKWFDRERISPNRVARIIELSEETTEWPEGFVPLKRDDFWPFMGNADSRAI</sequence>
<organism evidence="1 2">
    <name type="scientific">Gemmobacter lutimaris</name>
    <dbReference type="NCBI Taxonomy" id="2306023"/>
    <lineage>
        <taxon>Bacteria</taxon>
        <taxon>Pseudomonadati</taxon>
        <taxon>Pseudomonadota</taxon>
        <taxon>Alphaproteobacteria</taxon>
        <taxon>Rhodobacterales</taxon>
        <taxon>Paracoccaceae</taxon>
        <taxon>Gemmobacter</taxon>
    </lineage>
</organism>
<name>A0A398BVD5_9RHOB</name>
<proteinExistence type="predicted"/>
<accession>A0A398BVD5</accession>
<dbReference type="InterPro" id="IPR010982">
    <property type="entry name" value="Lambda_DNA-bd_dom_sf"/>
</dbReference>
<protein>
    <submittedName>
        <fullName evidence="1">Uncharacterized protein</fullName>
    </submittedName>
</protein>
<comment type="caution">
    <text evidence="1">The sequence shown here is derived from an EMBL/GenBank/DDBJ whole genome shotgun (WGS) entry which is preliminary data.</text>
</comment>
<dbReference type="Gene3D" id="1.10.260.40">
    <property type="entry name" value="lambda repressor-like DNA-binding domains"/>
    <property type="match status" value="1"/>
</dbReference>